<dbReference type="Gene3D" id="1.10.10.60">
    <property type="entry name" value="Homeodomain-like"/>
    <property type="match status" value="2"/>
</dbReference>
<dbReference type="PANTHER" id="PTHR43280:SF34">
    <property type="entry name" value="ARAC-FAMILY TRANSCRIPTIONAL REGULATOR"/>
    <property type="match status" value="1"/>
</dbReference>
<evidence type="ECO:0000313" key="6">
    <source>
        <dbReference type="Proteomes" id="UP000647416"/>
    </source>
</evidence>
<dbReference type="SMART" id="SM00342">
    <property type="entry name" value="HTH_ARAC"/>
    <property type="match status" value="1"/>
</dbReference>
<dbReference type="AlphaFoldDB" id="A0A926ISD3"/>
<dbReference type="Gene3D" id="2.60.120.10">
    <property type="entry name" value="Jelly Rolls"/>
    <property type="match status" value="1"/>
</dbReference>
<dbReference type="InterPro" id="IPR011051">
    <property type="entry name" value="RmlC_Cupin_sf"/>
</dbReference>
<dbReference type="InterPro" id="IPR003313">
    <property type="entry name" value="AraC-bd"/>
</dbReference>
<dbReference type="Pfam" id="PF02311">
    <property type="entry name" value="AraC_binding"/>
    <property type="match status" value="1"/>
</dbReference>
<gene>
    <name evidence="5" type="ORF">H8706_03200</name>
</gene>
<dbReference type="SUPFAM" id="SSF46689">
    <property type="entry name" value="Homeodomain-like"/>
    <property type="match status" value="2"/>
</dbReference>
<dbReference type="RefSeq" id="WP_262431457.1">
    <property type="nucleotide sequence ID" value="NZ_JACRTE010000002.1"/>
</dbReference>
<sequence length="268" mass="30922">MKGTAYLEKKYEIDENFKISAIKRTKTTDVEIHTHNYFEIEFILSGKAIHTVNGYTYTLKKGDVYMLSPSDFHSIKVIEPITLINIMYTEQVISPTFVYDFFASGKMLTCRLSDEEFDRLAPVFELIAQKPTSDANLNIRYIRNLCECMMLTIYDKLKIVPKEPTASRSIYRSILYINRNFRAKISLDELSKSAGYSKNYFSHLFNKTFGVGINDYINNLRLDYAYALLTSTDVSVTQVCFSSGFSSFSVFSRMFKKRFSAPPSKIMK</sequence>
<dbReference type="EMBL" id="JACRTE010000002">
    <property type="protein sequence ID" value="MBC8595876.1"/>
    <property type="molecule type" value="Genomic_DNA"/>
</dbReference>
<dbReference type="GO" id="GO:0043565">
    <property type="term" value="F:sequence-specific DNA binding"/>
    <property type="evidence" value="ECO:0007669"/>
    <property type="project" value="InterPro"/>
</dbReference>
<dbReference type="Pfam" id="PF12833">
    <property type="entry name" value="HTH_18"/>
    <property type="match status" value="1"/>
</dbReference>
<evidence type="ECO:0000256" key="3">
    <source>
        <dbReference type="ARBA" id="ARBA00023163"/>
    </source>
</evidence>
<dbReference type="PANTHER" id="PTHR43280">
    <property type="entry name" value="ARAC-FAMILY TRANSCRIPTIONAL REGULATOR"/>
    <property type="match status" value="1"/>
</dbReference>
<dbReference type="InterPro" id="IPR014710">
    <property type="entry name" value="RmlC-like_jellyroll"/>
</dbReference>
<evidence type="ECO:0000256" key="2">
    <source>
        <dbReference type="ARBA" id="ARBA00023125"/>
    </source>
</evidence>
<name>A0A926ISD3_9FIRM</name>
<keyword evidence="6" id="KW-1185">Reference proteome</keyword>
<dbReference type="SUPFAM" id="SSF51182">
    <property type="entry name" value="RmlC-like cupins"/>
    <property type="match status" value="1"/>
</dbReference>
<comment type="caution">
    <text evidence="5">The sequence shown here is derived from an EMBL/GenBank/DDBJ whole genome shotgun (WGS) entry which is preliminary data.</text>
</comment>
<protein>
    <submittedName>
        <fullName evidence="5">Helix-turn-helix transcriptional regulator</fullName>
    </submittedName>
</protein>
<dbReference type="InterPro" id="IPR018060">
    <property type="entry name" value="HTH_AraC"/>
</dbReference>
<dbReference type="InterPro" id="IPR009057">
    <property type="entry name" value="Homeodomain-like_sf"/>
</dbReference>
<evidence type="ECO:0000313" key="5">
    <source>
        <dbReference type="EMBL" id="MBC8595876.1"/>
    </source>
</evidence>
<evidence type="ECO:0000256" key="1">
    <source>
        <dbReference type="ARBA" id="ARBA00023015"/>
    </source>
</evidence>
<dbReference type="PROSITE" id="PS01124">
    <property type="entry name" value="HTH_ARAC_FAMILY_2"/>
    <property type="match status" value="1"/>
</dbReference>
<proteinExistence type="predicted"/>
<keyword evidence="3" id="KW-0804">Transcription</keyword>
<reference evidence="5" key="1">
    <citation type="submission" date="2020-08" db="EMBL/GenBank/DDBJ databases">
        <title>Genome public.</title>
        <authorList>
            <person name="Liu C."/>
            <person name="Sun Q."/>
        </authorList>
    </citation>
    <scope>NUCLEOTIDE SEQUENCE</scope>
    <source>
        <strain evidence="5">NSJ-50</strain>
    </source>
</reference>
<organism evidence="5 6">
    <name type="scientific">Qingrenia yutianensis</name>
    <dbReference type="NCBI Taxonomy" id="2763676"/>
    <lineage>
        <taxon>Bacteria</taxon>
        <taxon>Bacillati</taxon>
        <taxon>Bacillota</taxon>
        <taxon>Clostridia</taxon>
        <taxon>Eubacteriales</taxon>
        <taxon>Oscillospiraceae</taxon>
        <taxon>Qingrenia</taxon>
    </lineage>
</organism>
<feature type="domain" description="HTH araC/xylS-type" evidence="4">
    <location>
        <begin position="171"/>
        <end position="268"/>
    </location>
</feature>
<accession>A0A926ISD3</accession>
<dbReference type="Proteomes" id="UP000647416">
    <property type="component" value="Unassembled WGS sequence"/>
</dbReference>
<dbReference type="GO" id="GO:0003700">
    <property type="term" value="F:DNA-binding transcription factor activity"/>
    <property type="evidence" value="ECO:0007669"/>
    <property type="project" value="InterPro"/>
</dbReference>
<keyword evidence="2" id="KW-0238">DNA-binding</keyword>
<keyword evidence="1" id="KW-0805">Transcription regulation</keyword>
<evidence type="ECO:0000259" key="4">
    <source>
        <dbReference type="PROSITE" id="PS01124"/>
    </source>
</evidence>